<dbReference type="Proteomes" id="UP000199642">
    <property type="component" value="Unassembled WGS sequence"/>
</dbReference>
<name>A0A1I2R9F6_9BACT</name>
<protein>
    <submittedName>
        <fullName evidence="1">SatD family (SatD)</fullName>
    </submittedName>
</protein>
<dbReference type="AlphaFoldDB" id="A0A1I2R9F6"/>
<dbReference type="Pfam" id="PF16264">
    <property type="entry name" value="SatD"/>
    <property type="match status" value="1"/>
</dbReference>
<sequence>MLNWILMGDIIDSSKQDAVLLQQEFAKLIDQINHDFAEDLLSPLTITLGDEFQSVVKSLRASVEILIKLEEQKWNLNCPVNLRYSLGYGEISTPINSQIAYGMIGSGLMEVRESLIDLKEEADRVVILGEVPREEEMKLALDLFLEMHQNWKWKDRDIISGYFLTKDYKQVAKTMKKDVSLIWRRFKSLGFKSYQKRKRLVKLICENAS</sequence>
<proteinExistence type="predicted"/>
<dbReference type="STRING" id="435880.SAMN04487988_10329"/>
<dbReference type="OrthoDB" id="3197351at2"/>
<dbReference type="InterPro" id="IPR032580">
    <property type="entry name" value="SatD"/>
</dbReference>
<keyword evidence="2" id="KW-1185">Reference proteome</keyword>
<evidence type="ECO:0000313" key="2">
    <source>
        <dbReference type="Proteomes" id="UP000199642"/>
    </source>
</evidence>
<reference evidence="2" key="1">
    <citation type="submission" date="2016-10" db="EMBL/GenBank/DDBJ databases">
        <authorList>
            <person name="Varghese N."/>
            <person name="Submissions S."/>
        </authorList>
    </citation>
    <scope>NUCLEOTIDE SEQUENCE [LARGE SCALE GENOMIC DNA]</scope>
    <source>
        <strain evidence="2">DSM 19315</strain>
    </source>
</reference>
<accession>A0A1I2R9F6</accession>
<evidence type="ECO:0000313" key="1">
    <source>
        <dbReference type="EMBL" id="SFG34436.1"/>
    </source>
</evidence>
<organism evidence="1 2">
    <name type="scientific">Algoriphagus hitonicola</name>
    <dbReference type="NCBI Taxonomy" id="435880"/>
    <lineage>
        <taxon>Bacteria</taxon>
        <taxon>Pseudomonadati</taxon>
        <taxon>Bacteroidota</taxon>
        <taxon>Cytophagia</taxon>
        <taxon>Cytophagales</taxon>
        <taxon>Cyclobacteriaceae</taxon>
        <taxon>Algoriphagus</taxon>
    </lineage>
</organism>
<dbReference type="RefSeq" id="WP_092789436.1">
    <property type="nucleotide sequence ID" value="NZ_FOPC01000003.1"/>
</dbReference>
<dbReference type="EMBL" id="FOPC01000003">
    <property type="protein sequence ID" value="SFG34436.1"/>
    <property type="molecule type" value="Genomic_DNA"/>
</dbReference>
<gene>
    <name evidence="1" type="ORF">SAMN04487988_10329</name>
</gene>